<protein>
    <submittedName>
        <fullName evidence="2">Uncharacterized protein</fullName>
    </submittedName>
</protein>
<evidence type="ECO:0000256" key="1">
    <source>
        <dbReference type="SAM" id="MobiDB-lite"/>
    </source>
</evidence>
<evidence type="ECO:0000313" key="2">
    <source>
        <dbReference type="EMBL" id="KAF0775551.1"/>
    </source>
</evidence>
<dbReference type="Proteomes" id="UP000469452">
    <property type="component" value="Unassembled WGS sequence"/>
</dbReference>
<dbReference type="InterPro" id="IPR046837">
    <property type="entry name" value="Laa1/Sip1/HEATR5-like_HEAT"/>
</dbReference>
<evidence type="ECO:0000313" key="3">
    <source>
        <dbReference type="Proteomes" id="UP000469452"/>
    </source>
</evidence>
<comment type="caution">
    <text evidence="2">The sequence shown here is derived from an EMBL/GenBank/DDBJ whole genome shotgun (WGS) entry which is preliminary data.</text>
</comment>
<dbReference type="VEuPathDB" id="FungiDB:H257_07593"/>
<feature type="compositionally biased region" description="Low complexity" evidence="1">
    <location>
        <begin position="77"/>
        <end position="90"/>
    </location>
</feature>
<feature type="compositionally biased region" description="Low complexity" evidence="1">
    <location>
        <begin position="59"/>
        <end position="69"/>
    </location>
</feature>
<dbReference type="AlphaFoldDB" id="A0A6A5AYK0"/>
<feature type="non-terminal residue" evidence="2">
    <location>
        <position position="339"/>
    </location>
</feature>
<reference evidence="2 3" key="1">
    <citation type="submission" date="2019-06" db="EMBL/GenBank/DDBJ databases">
        <title>Genomics analysis of Aphanomyces spp. identifies a new class of oomycete effector associated with host adaptation.</title>
        <authorList>
            <person name="Gaulin E."/>
        </authorList>
    </citation>
    <scope>NUCLEOTIDE SEQUENCE [LARGE SCALE GENOMIC DNA]</scope>
    <source>
        <strain evidence="2 3">E</strain>
    </source>
</reference>
<organism evidence="2 3">
    <name type="scientific">Aphanomyces astaci</name>
    <name type="common">Crayfish plague agent</name>
    <dbReference type="NCBI Taxonomy" id="112090"/>
    <lineage>
        <taxon>Eukaryota</taxon>
        <taxon>Sar</taxon>
        <taxon>Stramenopiles</taxon>
        <taxon>Oomycota</taxon>
        <taxon>Saprolegniomycetes</taxon>
        <taxon>Saprolegniales</taxon>
        <taxon>Verrucalvaceae</taxon>
        <taxon>Aphanomyces</taxon>
    </lineage>
</organism>
<name>A0A6A5AYK0_APHAT</name>
<accession>A0A6A5AYK0</accession>
<gene>
    <name evidence="2" type="ORF">AaE_000749</name>
</gene>
<sequence>MCATGHQRHVPSNPVAELQGCLTALLVTDCGVQKLHNGNKACEWLLLCRGLAVGGVVSVPPPSTDDVGSPRGGRGGPDSPVSQGSPSTSSDIWRRTNHRICATLADIPCLHRRVREFAVHSVVAVLDLVATSTVASVHFDVGKARAAITRLASEHDNVNFVSLYVDELVTLACQMSAMSMDGFELQRLQSAGMTLLNVVCQAMAGGVDPELPDETLLVHMLDWTSITPDTYGNVLHTLLVLASHPDDRVQAAALRAIQALSTKDGATYIQAAMASVDSMARQTTLQQLHLATTVVLRSTTARHVKLASSSVVVEGMRTAAAGAAVLLPLDPSFGPAFTL</sequence>
<feature type="region of interest" description="Disordered" evidence="1">
    <location>
        <begin position="59"/>
        <end position="91"/>
    </location>
</feature>
<dbReference type="Pfam" id="PF20210">
    <property type="entry name" value="Laa1_Sip1_HTR5"/>
    <property type="match status" value="1"/>
</dbReference>
<dbReference type="EMBL" id="VJMI01001386">
    <property type="protein sequence ID" value="KAF0775551.1"/>
    <property type="molecule type" value="Genomic_DNA"/>
</dbReference>
<proteinExistence type="predicted"/>